<dbReference type="Gene3D" id="1.10.1660.10">
    <property type="match status" value="1"/>
</dbReference>
<name>A0A8J3IPB6_9CHLR</name>
<dbReference type="InterPro" id="IPR047057">
    <property type="entry name" value="MerR_fam"/>
</dbReference>
<proteinExistence type="predicted"/>
<dbReference type="Proteomes" id="UP000597444">
    <property type="component" value="Unassembled WGS sequence"/>
</dbReference>
<feature type="domain" description="HTH merR-type" evidence="2">
    <location>
        <begin position="10"/>
        <end position="79"/>
    </location>
</feature>
<evidence type="ECO:0000259" key="2">
    <source>
        <dbReference type="PROSITE" id="PS50937"/>
    </source>
</evidence>
<comment type="caution">
    <text evidence="3">The sequence shown here is derived from an EMBL/GenBank/DDBJ whole genome shotgun (WGS) entry which is preliminary data.</text>
</comment>
<dbReference type="GO" id="GO:0003700">
    <property type="term" value="F:DNA-binding transcription factor activity"/>
    <property type="evidence" value="ECO:0007669"/>
    <property type="project" value="InterPro"/>
</dbReference>
<dbReference type="SUPFAM" id="SSF46955">
    <property type="entry name" value="Putative DNA-binding domain"/>
    <property type="match status" value="1"/>
</dbReference>
<organism evidence="3 4">
    <name type="scientific">Reticulibacter mediterranei</name>
    <dbReference type="NCBI Taxonomy" id="2778369"/>
    <lineage>
        <taxon>Bacteria</taxon>
        <taxon>Bacillati</taxon>
        <taxon>Chloroflexota</taxon>
        <taxon>Ktedonobacteria</taxon>
        <taxon>Ktedonobacterales</taxon>
        <taxon>Reticulibacteraceae</taxon>
        <taxon>Reticulibacter</taxon>
    </lineage>
</organism>
<accession>A0A8J3IPB6</accession>
<keyword evidence="4" id="KW-1185">Reference proteome</keyword>
<evidence type="ECO:0000256" key="1">
    <source>
        <dbReference type="ARBA" id="ARBA00023125"/>
    </source>
</evidence>
<dbReference type="Pfam" id="PF13411">
    <property type="entry name" value="MerR_1"/>
    <property type="match status" value="1"/>
</dbReference>
<dbReference type="AlphaFoldDB" id="A0A8J3IPB6"/>
<dbReference type="EMBL" id="BNJK01000001">
    <property type="protein sequence ID" value="GHO92976.1"/>
    <property type="molecule type" value="Genomic_DNA"/>
</dbReference>
<evidence type="ECO:0000313" key="3">
    <source>
        <dbReference type="EMBL" id="GHO92976.1"/>
    </source>
</evidence>
<dbReference type="SMART" id="SM00422">
    <property type="entry name" value="HTH_MERR"/>
    <property type="match status" value="1"/>
</dbReference>
<dbReference type="PANTHER" id="PTHR30204">
    <property type="entry name" value="REDOX-CYCLING DRUG-SENSING TRANSCRIPTIONAL ACTIVATOR SOXR"/>
    <property type="match status" value="1"/>
</dbReference>
<dbReference type="InterPro" id="IPR009061">
    <property type="entry name" value="DNA-bd_dom_put_sf"/>
</dbReference>
<gene>
    <name evidence="3" type="ORF">KSF_030240</name>
</gene>
<dbReference type="RefSeq" id="WP_220203786.1">
    <property type="nucleotide sequence ID" value="NZ_BNJK01000001.1"/>
</dbReference>
<protein>
    <recommendedName>
        <fullName evidence="2">HTH merR-type domain-containing protein</fullName>
    </recommendedName>
</protein>
<keyword evidence="1" id="KW-0238">DNA-binding</keyword>
<reference evidence="3" key="1">
    <citation type="submission" date="2020-10" db="EMBL/GenBank/DDBJ databases">
        <title>Taxonomic study of unclassified bacteria belonging to the class Ktedonobacteria.</title>
        <authorList>
            <person name="Yabe S."/>
            <person name="Wang C.M."/>
            <person name="Zheng Y."/>
            <person name="Sakai Y."/>
            <person name="Cavaletti L."/>
            <person name="Monciardini P."/>
            <person name="Donadio S."/>
        </authorList>
    </citation>
    <scope>NUCLEOTIDE SEQUENCE</scope>
    <source>
        <strain evidence="3">ID150040</strain>
    </source>
</reference>
<sequence>MVQSDVQPQLFRIDGLAQVSGVSSRTIRFYNTQGLLPPPIMRGRVAYYNQEHLLILGIIRELREQQNLSLEVIKQLLAIRVEQGDVQMNLALKQRMLRTVTGSSSQVRLSREEVMQQTGVSGEDLDELARQELLFPLISDDGEQLFTGDDVLLLELYQHMGELGLPLALPALIRFQLRQLVRSEIAACEQYLLPIWREAGLPLEQQTQQFEKVLTLTDTLISIMHRKMLYQI</sequence>
<dbReference type="InterPro" id="IPR000551">
    <property type="entry name" value="MerR-type_HTH_dom"/>
</dbReference>
<dbReference type="PANTHER" id="PTHR30204:SF93">
    <property type="entry name" value="HTH MERR-TYPE DOMAIN-CONTAINING PROTEIN"/>
    <property type="match status" value="1"/>
</dbReference>
<dbReference type="PROSITE" id="PS50937">
    <property type="entry name" value="HTH_MERR_2"/>
    <property type="match status" value="1"/>
</dbReference>
<evidence type="ECO:0000313" key="4">
    <source>
        <dbReference type="Proteomes" id="UP000597444"/>
    </source>
</evidence>
<dbReference type="GO" id="GO:0003677">
    <property type="term" value="F:DNA binding"/>
    <property type="evidence" value="ECO:0007669"/>
    <property type="project" value="UniProtKB-KW"/>
</dbReference>